<dbReference type="Gene3D" id="3.30.420.10">
    <property type="entry name" value="Ribonuclease H-like superfamily/Ribonuclease H"/>
    <property type="match status" value="1"/>
</dbReference>
<dbReference type="InterPro" id="IPR036397">
    <property type="entry name" value="RNaseH_sf"/>
</dbReference>
<evidence type="ECO:0000313" key="1">
    <source>
        <dbReference type="EMBL" id="MCD7473219.1"/>
    </source>
</evidence>
<dbReference type="EMBL" id="JACEIK010001938">
    <property type="protein sequence ID" value="MCD7473219.1"/>
    <property type="molecule type" value="Genomic_DNA"/>
</dbReference>
<proteinExistence type="predicted"/>
<comment type="caution">
    <text evidence="1">The sequence shown here is derived from an EMBL/GenBank/DDBJ whole genome shotgun (WGS) entry which is preliminary data.</text>
</comment>
<reference evidence="1 2" key="1">
    <citation type="journal article" date="2021" name="BMC Genomics">
        <title>Datura genome reveals duplications of psychoactive alkaloid biosynthetic genes and high mutation rate following tissue culture.</title>
        <authorList>
            <person name="Rajewski A."/>
            <person name="Carter-House D."/>
            <person name="Stajich J."/>
            <person name="Litt A."/>
        </authorList>
    </citation>
    <scope>NUCLEOTIDE SEQUENCE [LARGE SCALE GENOMIC DNA]</scope>
    <source>
        <strain evidence="1">AR-01</strain>
    </source>
</reference>
<protein>
    <recommendedName>
        <fullName evidence="3">RNase H type-1 domain-containing protein</fullName>
    </recommendedName>
</protein>
<name>A0ABS8TNS7_DATST</name>
<gene>
    <name evidence="1" type="ORF">HAX54_014880</name>
</gene>
<feature type="non-terminal residue" evidence="1">
    <location>
        <position position="1"/>
    </location>
</feature>
<organism evidence="1 2">
    <name type="scientific">Datura stramonium</name>
    <name type="common">Jimsonweed</name>
    <name type="synonym">Common thornapple</name>
    <dbReference type="NCBI Taxonomy" id="4076"/>
    <lineage>
        <taxon>Eukaryota</taxon>
        <taxon>Viridiplantae</taxon>
        <taxon>Streptophyta</taxon>
        <taxon>Embryophyta</taxon>
        <taxon>Tracheophyta</taxon>
        <taxon>Spermatophyta</taxon>
        <taxon>Magnoliopsida</taxon>
        <taxon>eudicotyledons</taxon>
        <taxon>Gunneridae</taxon>
        <taxon>Pentapetalae</taxon>
        <taxon>asterids</taxon>
        <taxon>lamiids</taxon>
        <taxon>Solanales</taxon>
        <taxon>Solanaceae</taxon>
        <taxon>Solanoideae</taxon>
        <taxon>Datureae</taxon>
        <taxon>Datura</taxon>
    </lineage>
</organism>
<evidence type="ECO:0008006" key="3">
    <source>
        <dbReference type="Google" id="ProtNLM"/>
    </source>
</evidence>
<sequence>TKKLELEPYHGYYKKLIGWLRDVTLQHVLRRENKKADALATLASTLTLLDQVQ</sequence>
<dbReference type="Proteomes" id="UP000823775">
    <property type="component" value="Unassembled WGS sequence"/>
</dbReference>
<evidence type="ECO:0000313" key="2">
    <source>
        <dbReference type="Proteomes" id="UP000823775"/>
    </source>
</evidence>
<accession>A0ABS8TNS7</accession>
<keyword evidence="2" id="KW-1185">Reference proteome</keyword>
<feature type="non-terminal residue" evidence="1">
    <location>
        <position position="53"/>
    </location>
</feature>